<feature type="domain" description="Response regulatory" evidence="8">
    <location>
        <begin position="713"/>
        <end position="832"/>
    </location>
</feature>
<dbReference type="Gene3D" id="3.40.50.2300">
    <property type="match status" value="1"/>
</dbReference>
<reference evidence="9 10" key="1">
    <citation type="submission" date="2021-12" db="EMBL/GenBank/DDBJ databases">
        <title>Genome seq of p7.</title>
        <authorList>
            <person name="Seo T."/>
        </authorList>
    </citation>
    <scope>NUCLEOTIDE SEQUENCE [LARGE SCALE GENOMIC DNA]</scope>
    <source>
        <strain evidence="9 10">P7</strain>
    </source>
</reference>
<dbReference type="InterPro" id="IPR005467">
    <property type="entry name" value="His_kinase_dom"/>
</dbReference>
<keyword evidence="6" id="KW-0732">Signal</keyword>
<dbReference type="SMART" id="SM00448">
    <property type="entry name" value="REC"/>
    <property type="match status" value="1"/>
</dbReference>
<evidence type="ECO:0000256" key="2">
    <source>
        <dbReference type="ARBA" id="ARBA00012438"/>
    </source>
</evidence>
<dbReference type="SUPFAM" id="SSF55874">
    <property type="entry name" value="ATPase domain of HSP90 chaperone/DNA topoisomerase II/histidine kinase"/>
    <property type="match status" value="1"/>
</dbReference>
<dbReference type="InterPro" id="IPR001789">
    <property type="entry name" value="Sig_transdc_resp-reg_receiver"/>
</dbReference>
<feature type="transmembrane region" description="Helical" evidence="5">
    <location>
        <begin position="440"/>
        <end position="460"/>
    </location>
</feature>
<feature type="chain" id="PRO_5046073187" description="histidine kinase" evidence="6">
    <location>
        <begin position="37"/>
        <end position="849"/>
    </location>
</feature>
<dbReference type="PANTHER" id="PTHR43547">
    <property type="entry name" value="TWO-COMPONENT HISTIDINE KINASE"/>
    <property type="match status" value="1"/>
</dbReference>
<gene>
    <name evidence="9" type="ORF">LXT12_24375</name>
</gene>
<dbReference type="Gene3D" id="1.25.40.10">
    <property type="entry name" value="Tetratricopeptide repeat domain"/>
    <property type="match status" value="1"/>
</dbReference>
<proteinExistence type="predicted"/>
<keyword evidence="10" id="KW-1185">Reference proteome</keyword>
<sequence length="849" mass="91638">MTAHRCSWPGRRLGRATRSGLLALAVFATCVQPLRAATEAPPQVTPASAAQAQALEEIRSLRQQWRDLAYRDLKSELAQLRSTYETARRRGDRHAEWIHLAWLANHTAAYDLQSAVPLLDQAERAIGDARAAADPLATFELVLMTESTSVLQFSRAPRPARLDLLQQLAGEIGGPLHEGLVRKLRGIIASQSGQEGEALYQFQRALPLLTGQIERAELLVYMALALFDNPTRSAANLAAAYLDEVVRTLPPEKYPGLLTPAIRLSQLLGRLDRQVEALELAQRALNAAQRAGLATPLARAYVARGQAYLAAGEYGAALADFNAVTFEALNNAYKLDALSGRALALARLGDSGARSVLVEGRALAQSLEGGNKAGLAAYYEASARAWQVLNEPGKALEDLAHAASIRLATASAAQERLTQARVDAAEHEARATAEAPRRTALAVGAALLGVALLTIAALYVGQRRRHRLIASLADSLGAANAQLRQLSDARSRQLAAACRELRQPAHALSHLAEPGAGPLSEPQARQRYMEAVRQSSRTLTDMLDALMDMTRLQEGTYVPHAERFELGDLLDEVDRQFRPLAEQKGLAWAVHPSQFGVFSDRHLLRRIVVNLVGHVVKHASRGSVQVHVMPSEQNTCIEIVASEETPPEAAADADPDELGLGLATASQACQMLGHELSVQRSPSLGVLYRLSLPRAFVPSAAEMRDDALTVDRTVAIVEDDAFGRITLMNALLDAGMDAQGFASIEELVAPASRFSHGVPGVLVTDLNLGEKGPVTEALRQLRRRPEWRDVPVLLLTGDVREEVGAIAEELGVALAYKPISVRRLRERLALLRSPQPLPPAPPAFVAAGG</sequence>
<dbReference type="GO" id="GO:0016301">
    <property type="term" value="F:kinase activity"/>
    <property type="evidence" value="ECO:0007669"/>
    <property type="project" value="UniProtKB-KW"/>
</dbReference>
<evidence type="ECO:0000259" key="7">
    <source>
        <dbReference type="PROSITE" id="PS50109"/>
    </source>
</evidence>
<dbReference type="SUPFAM" id="SSF48452">
    <property type="entry name" value="TPR-like"/>
    <property type="match status" value="1"/>
</dbReference>
<dbReference type="PROSITE" id="PS50109">
    <property type="entry name" value="HIS_KIN"/>
    <property type="match status" value="1"/>
</dbReference>
<keyword evidence="3 4" id="KW-0597">Phosphoprotein</keyword>
<keyword evidence="5" id="KW-0472">Membrane</keyword>
<evidence type="ECO:0000259" key="8">
    <source>
        <dbReference type="PROSITE" id="PS50110"/>
    </source>
</evidence>
<accession>A0ABS8XNI7</accession>
<dbReference type="CDD" id="cd00156">
    <property type="entry name" value="REC"/>
    <property type="match status" value="1"/>
</dbReference>
<protein>
    <recommendedName>
        <fullName evidence="2">histidine kinase</fullName>
        <ecNumber evidence="2">2.7.13.3</ecNumber>
    </recommendedName>
</protein>
<dbReference type="InterPro" id="IPR011990">
    <property type="entry name" value="TPR-like_helical_dom_sf"/>
</dbReference>
<comment type="caution">
    <text evidence="9">The sequence shown here is derived from an EMBL/GenBank/DDBJ whole genome shotgun (WGS) entry which is preliminary data.</text>
</comment>
<dbReference type="InterPro" id="IPR003661">
    <property type="entry name" value="HisK_dim/P_dom"/>
</dbReference>
<organism evidence="9 10">
    <name type="scientific">Pelomonas caseinilytica</name>
    <dbReference type="NCBI Taxonomy" id="2906763"/>
    <lineage>
        <taxon>Bacteria</taxon>
        <taxon>Pseudomonadati</taxon>
        <taxon>Pseudomonadota</taxon>
        <taxon>Betaproteobacteria</taxon>
        <taxon>Burkholderiales</taxon>
        <taxon>Sphaerotilaceae</taxon>
        <taxon>Roseateles</taxon>
    </lineage>
</organism>
<dbReference type="SMART" id="SM00388">
    <property type="entry name" value="HisKA"/>
    <property type="match status" value="1"/>
</dbReference>
<dbReference type="EC" id="2.7.13.3" evidence="2"/>
<dbReference type="InterPro" id="IPR011006">
    <property type="entry name" value="CheY-like_superfamily"/>
</dbReference>
<dbReference type="EMBL" id="JAJTWT010000016">
    <property type="protein sequence ID" value="MCE4540391.1"/>
    <property type="molecule type" value="Genomic_DNA"/>
</dbReference>
<dbReference type="Gene3D" id="3.30.565.10">
    <property type="entry name" value="Histidine kinase-like ATPase, C-terminal domain"/>
    <property type="match status" value="1"/>
</dbReference>
<dbReference type="RefSeq" id="WP_233394904.1">
    <property type="nucleotide sequence ID" value="NZ_JAJTWT010000016.1"/>
</dbReference>
<evidence type="ECO:0000313" key="9">
    <source>
        <dbReference type="EMBL" id="MCE4540391.1"/>
    </source>
</evidence>
<dbReference type="SUPFAM" id="SSF47384">
    <property type="entry name" value="Homodimeric domain of signal transducing histidine kinase"/>
    <property type="match status" value="1"/>
</dbReference>
<dbReference type="SUPFAM" id="SSF52172">
    <property type="entry name" value="CheY-like"/>
    <property type="match status" value="1"/>
</dbReference>
<dbReference type="InterPro" id="IPR036890">
    <property type="entry name" value="HATPase_C_sf"/>
</dbReference>
<evidence type="ECO:0000256" key="1">
    <source>
        <dbReference type="ARBA" id="ARBA00000085"/>
    </source>
</evidence>
<evidence type="ECO:0000313" key="10">
    <source>
        <dbReference type="Proteomes" id="UP001201463"/>
    </source>
</evidence>
<dbReference type="PROSITE" id="PS50110">
    <property type="entry name" value="RESPONSE_REGULATORY"/>
    <property type="match status" value="1"/>
</dbReference>
<evidence type="ECO:0000256" key="4">
    <source>
        <dbReference type="PROSITE-ProRule" id="PRU00169"/>
    </source>
</evidence>
<keyword evidence="9" id="KW-0418">Kinase</keyword>
<evidence type="ECO:0000256" key="5">
    <source>
        <dbReference type="SAM" id="Phobius"/>
    </source>
</evidence>
<keyword evidence="5" id="KW-1133">Transmembrane helix</keyword>
<keyword evidence="9" id="KW-0808">Transferase</keyword>
<name>A0ABS8XNI7_9BURK</name>
<evidence type="ECO:0000256" key="3">
    <source>
        <dbReference type="ARBA" id="ARBA00022553"/>
    </source>
</evidence>
<feature type="domain" description="Histidine kinase" evidence="7">
    <location>
        <begin position="496"/>
        <end position="696"/>
    </location>
</feature>
<dbReference type="Gene3D" id="1.10.287.130">
    <property type="match status" value="1"/>
</dbReference>
<evidence type="ECO:0000256" key="6">
    <source>
        <dbReference type="SAM" id="SignalP"/>
    </source>
</evidence>
<keyword evidence="5" id="KW-0812">Transmembrane</keyword>
<dbReference type="Proteomes" id="UP001201463">
    <property type="component" value="Unassembled WGS sequence"/>
</dbReference>
<dbReference type="PANTHER" id="PTHR43547:SF2">
    <property type="entry name" value="HYBRID SIGNAL TRANSDUCTION HISTIDINE KINASE C"/>
    <property type="match status" value="1"/>
</dbReference>
<feature type="modified residue" description="4-aspartylphosphate" evidence="4">
    <location>
        <position position="765"/>
    </location>
</feature>
<dbReference type="InterPro" id="IPR036097">
    <property type="entry name" value="HisK_dim/P_sf"/>
</dbReference>
<comment type="catalytic activity">
    <reaction evidence="1">
        <text>ATP + protein L-histidine = ADP + protein N-phospho-L-histidine.</text>
        <dbReference type="EC" id="2.7.13.3"/>
    </reaction>
</comment>
<feature type="signal peptide" evidence="6">
    <location>
        <begin position="1"/>
        <end position="36"/>
    </location>
</feature>